<name>A0A387BC29_9LACT</name>
<dbReference type="AlphaFoldDB" id="A0A387BC29"/>
<evidence type="ECO:0000313" key="1">
    <source>
        <dbReference type="EMBL" id="AYG01343.1"/>
    </source>
</evidence>
<proteinExistence type="predicted"/>
<protein>
    <submittedName>
        <fullName evidence="1">Uncharacterized protein</fullName>
    </submittedName>
</protein>
<reference evidence="1 2" key="1">
    <citation type="submission" date="2018-09" db="EMBL/GenBank/DDBJ databases">
        <title>Genome sequencing of strain 1JSPR-7.</title>
        <authorList>
            <person name="Heo J."/>
            <person name="Kim S.-J."/>
            <person name="Kwon S.-W."/>
        </authorList>
    </citation>
    <scope>NUCLEOTIDE SEQUENCE [LARGE SCALE GENOMIC DNA]</scope>
    <source>
        <strain evidence="1 2">1JSPR-7</strain>
    </source>
</reference>
<sequence length="75" mass="9043">MITEQEFFDDEAWDDWDATDEEVENLYEINREVVWQAFNALCEGKLAGVSQATKSYLFEDFKRQYFANKFRDEQK</sequence>
<gene>
    <name evidence="1" type="ORF">D7I46_09700</name>
</gene>
<dbReference type="Proteomes" id="UP000269374">
    <property type="component" value="Chromosome"/>
</dbReference>
<dbReference type="EMBL" id="CP032627">
    <property type="protein sequence ID" value="AYG01343.1"/>
    <property type="molecule type" value="Genomic_DNA"/>
</dbReference>
<organism evidence="1 2">
    <name type="scientific">Lactococcus allomyrinae</name>
    <dbReference type="NCBI Taxonomy" id="2419773"/>
    <lineage>
        <taxon>Bacteria</taxon>
        <taxon>Bacillati</taxon>
        <taxon>Bacillota</taxon>
        <taxon>Bacilli</taxon>
        <taxon>Lactobacillales</taxon>
        <taxon>Streptococcaceae</taxon>
        <taxon>Lactococcus</taxon>
    </lineage>
</organism>
<keyword evidence="2" id="KW-1185">Reference proteome</keyword>
<accession>A0A387BC29</accession>
<dbReference type="KEGG" id="lact:D7I46_09700"/>
<dbReference type="RefSeq" id="WP_120772716.1">
    <property type="nucleotide sequence ID" value="NZ_CP032627.1"/>
</dbReference>
<evidence type="ECO:0000313" key="2">
    <source>
        <dbReference type="Proteomes" id="UP000269374"/>
    </source>
</evidence>